<dbReference type="Gene3D" id="1.10.510.10">
    <property type="entry name" value="Transferase(Phosphotransferase) domain 1"/>
    <property type="match status" value="1"/>
</dbReference>
<dbReference type="EMBL" id="CM007647">
    <property type="protein sequence ID" value="ONM00013.1"/>
    <property type="molecule type" value="Genomic_DNA"/>
</dbReference>
<dbReference type="GO" id="GO:0004672">
    <property type="term" value="F:protein kinase activity"/>
    <property type="evidence" value="ECO:0007669"/>
    <property type="project" value="InterPro"/>
</dbReference>
<evidence type="ECO:0000313" key="1">
    <source>
        <dbReference type="EMBL" id="ONM00013.1"/>
    </source>
</evidence>
<dbReference type="PROSITE" id="PS50011">
    <property type="entry name" value="PROTEIN_KINASE_DOM"/>
    <property type="match status" value="1"/>
</dbReference>
<dbReference type="GO" id="GO:0009742">
    <property type="term" value="P:brassinosteroid mediated signaling pathway"/>
    <property type="evidence" value="ECO:0007669"/>
    <property type="project" value="InterPro"/>
</dbReference>
<sequence length="228" mass="25222">MKNSRDGKSYSTNLAYTPPEFLRTGRVIPESVIYSYGTVLLDLLSGKHIPPSHALDLIRGKNILLLMDSSLEGQYANEDASKLVDLASKCLQFESRDRPNIKYLLSSVGPLQNQKEVASHVFMGITKATSVLPAIYSPLGKACAGMDLSAVHDILLKTGYKDDEGAENEVTNNQIYSASDLCHQFVMNFPLPLCFIFPLNSIDNLFIKIYFLNCFLVPSTRTLVSLHG</sequence>
<dbReference type="InterPro" id="IPR045845">
    <property type="entry name" value="BSK"/>
</dbReference>
<dbReference type="PANTHER" id="PTHR45863">
    <property type="entry name" value="SERINE/THREONINE-PROTEIN KINASE BSK5"/>
    <property type="match status" value="1"/>
</dbReference>
<dbReference type="InterPro" id="IPR011009">
    <property type="entry name" value="Kinase-like_dom_sf"/>
</dbReference>
<dbReference type="Pfam" id="PF07714">
    <property type="entry name" value="PK_Tyr_Ser-Thr"/>
    <property type="match status" value="1"/>
</dbReference>
<dbReference type="SUPFAM" id="SSF56112">
    <property type="entry name" value="Protein kinase-like (PK-like)"/>
    <property type="match status" value="1"/>
</dbReference>
<protein>
    <submittedName>
        <fullName evidence="1">BR-signaling kinase 2</fullName>
    </submittedName>
</protein>
<dbReference type="GO" id="GO:0012505">
    <property type="term" value="C:endomembrane system"/>
    <property type="evidence" value="ECO:0007669"/>
    <property type="project" value="UniProtKB-SubCell"/>
</dbReference>
<gene>
    <name evidence="1" type="ORF">ZEAMMB73_Zm00001d030021</name>
</gene>
<dbReference type="GO" id="GO:0005524">
    <property type="term" value="F:ATP binding"/>
    <property type="evidence" value="ECO:0007669"/>
    <property type="project" value="UniProtKB-KW"/>
</dbReference>
<name>A0A1D6K915_MAIZE</name>
<dbReference type="InterPro" id="IPR000719">
    <property type="entry name" value="Prot_kinase_dom"/>
</dbReference>
<keyword evidence="1" id="KW-0418">Kinase</keyword>
<accession>A0A1D6K915</accession>
<proteinExistence type="predicted"/>
<dbReference type="AlphaFoldDB" id="A0A1D6K915"/>
<dbReference type="InterPro" id="IPR001245">
    <property type="entry name" value="Ser-Thr/Tyr_kinase_cat_dom"/>
</dbReference>
<keyword evidence="1" id="KW-0808">Transferase</keyword>
<dbReference type="PANTHER" id="PTHR45863:SF15">
    <property type="entry name" value="SERINE_THREONINE-PROTEIN KINASE BSK2"/>
    <property type="match status" value="1"/>
</dbReference>
<reference evidence="1" key="1">
    <citation type="submission" date="2015-12" db="EMBL/GenBank/DDBJ databases">
        <title>Update maize B73 reference genome by single molecule sequencing technologies.</title>
        <authorList>
            <consortium name="Maize Genome Sequencing Project"/>
            <person name="Ware D."/>
        </authorList>
    </citation>
    <scope>NUCLEOTIDE SEQUENCE [LARGE SCALE GENOMIC DNA]</scope>
    <source>
        <tissue evidence="1">Seedling</tissue>
    </source>
</reference>
<organism evidence="1">
    <name type="scientific">Zea mays</name>
    <name type="common">Maize</name>
    <dbReference type="NCBI Taxonomy" id="4577"/>
    <lineage>
        <taxon>Eukaryota</taxon>
        <taxon>Viridiplantae</taxon>
        <taxon>Streptophyta</taxon>
        <taxon>Embryophyta</taxon>
        <taxon>Tracheophyta</taxon>
        <taxon>Spermatophyta</taxon>
        <taxon>Magnoliopsida</taxon>
        <taxon>Liliopsida</taxon>
        <taxon>Poales</taxon>
        <taxon>Poaceae</taxon>
        <taxon>PACMAD clade</taxon>
        <taxon>Panicoideae</taxon>
        <taxon>Andropogonodae</taxon>
        <taxon>Andropogoneae</taxon>
        <taxon>Tripsacinae</taxon>
        <taxon>Zea</taxon>
    </lineage>
</organism>